<feature type="region of interest" description="Disordered" evidence="1">
    <location>
        <begin position="1"/>
        <end position="25"/>
    </location>
</feature>
<feature type="transmembrane region" description="Helical" evidence="2">
    <location>
        <begin position="123"/>
        <end position="143"/>
    </location>
</feature>
<dbReference type="PROSITE" id="PS50943">
    <property type="entry name" value="HTH_CROC1"/>
    <property type="match status" value="1"/>
</dbReference>
<dbReference type="Pfam" id="PF13464">
    <property type="entry name" value="RodZ_C"/>
    <property type="match status" value="1"/>
</dbReference>
<keyword evidence="2" id="KW-0812">Transmembrane</keyword>
<reference evidence="4 5" key="1">
    <citation type="journal article" date="2011" name="Front. Microbiol.">
        <title>Genomic signatures of strain selection and enhancement in Bacillus atrophaeus var. globigii, a historical biowarfare simulant.</title>
        <authorList>
            <person name="Gibbons H.S."/>
            <person name="Broomall S.M."/>
            <person name="McNew L.A."/>
            <person name="Daligault H."/>
            <person name="Chapman C."/>
            <person name="Bruce D."/>
            <person name="Karavis M."/>
            <person name="Krepps M."/>
            <person name="McGregor P.A."/>
            <person name="Hong C."/>
            <person name="Park K.H."/>
            <person name="Akmal A."/>
            <person name="Feldman A."/>
            <person name="Lin J.S."/>
            <person name="Chang W.E."/>
            <person name="Higgs B.W."/>
            <person name="Demirev P."/>
            <person name="Lindquist J."/>
            <person name="Liem A."/>
            <person name="Fochler E."/>
            <person name="Read T.D."/>
            <person name="Tapia R."/>
            <person name="Johnson S."/>
            <person name="Bishop-Lilly K.A."/>
            <person name="Detter C."/>
            <person name="Han C."/>
            <person name="Sozhamannan S."/>
            <person name="Rosenzweig C.N."/>
            <person name="Skowronski E.W."/>
        </authorList>
    </citation>
    <scope>NUCLEOTIDE SEQUENCE [LARGE SCALE GENOMIC DNA]</scope>
    <source>
        <strain evidence="4 5">GYP-17</strain>
    </source>
</reference>
<dbReference type="InterPro" id="IPR010982">
    <property type="entry name" value="Lambda_DNA-bd_dom_sf"/>
</dbReference>
<dbReference type="InterPro" id="IPR050400">
    <property type="entry name" value="Bact_Cytoskel_RodZ"/>
</dbReference>
<keyword evidence="2" id="KW-1133">Transmembrane helix</keyword>
<dbReference type="EMBL" id="PIPM01000006">
    <property type="protein sequence ID" value="RUO32762.1"/>
    <property type="molecule type" value="Genomic_DNA"/>
</dbReference>
<comment type="caution">
    <text evidence="4">The sequence shown here is derived from an EMBL/GenBank/DDBJ whole genome shotgun (WGS) entry which is preliminary data.</text>
</comment>
<feature type="compositionally biased region" description="Polar residues" evidence="1">
    <location>
        <begin position="238"/>
        <end position="257"/>
    </location>
</feature>
<evidence type="ECO:0000256" key="2">
    <source>
        <dbReference type="SAM" id="Phobius"/>
    </source>
</evidence>
<organism evidence="4 5">
    <name type="scientific">Aliidiomarina sanyensis</name>
    <dbReference type="NCBI Taxonomy" id="1249555"/>
    <lineage>
        <taxon>Bacteria</taxon>
        <taxon>Pseudomonadati</taxon>
        <taxon>Pseudomonadota</taxon>
        <taxon>Gammaproteobacteria</taxon>
        <taxon>Alteromonadales</taxon>
        <taxon>Idiomarinaceae</taxon>
        <taxon>Aliidiomarina</taxon>
    </lineage>
</organism>
<dbReference type="PANTHER" id="PTHR34475">
    <property type="match status" value="1"/>
</dbReference>
<feature type="region of interest" description="Disordered" evidence="1">
    <location>
        <begin position="152"/>
        <end position="267"/>
    </location>
</feature>
<protein>
    <recommendedName>
        <fullName evidence="3">HTH cro/C1-type domain-containing protein</fullName>
    </recommendedName>
</protein>
<dbReference type="RefSeq" id="WP_126776889.1">
    <property type="nucleotide sequence ID" value="NZ_PIPM01000006.1"/>
</dbReference>
<evidence type="ECO:0000313" key="4">
    <source>
        <dbReference type="EMBL" id="RUO32762.1"/>
    </source>
</evidence>
<feature type="compositionally biased region" description="Low complexity" evidence="1">
    <location>
        <begin position="204"/>
        <end position="237"/>
    </location>
</feature>
<dbReference type="Gene3D" id="1.10.260.40">
    <property type="entry name" value="lambda repressor-like DNA-binding domains"/>
    <property type="match status" value="1"/>
</dbReference>
<dbReference type="Pfam" id="PF13413">
    <property type="entry name" value="HTH_25"/>
    <property type="match status" value="1"/>
</dbReference>
<feature type="domain" description="HTH cro/C1-type" evidence="3">
    <location>
        <begin position="30"/>
        <end position="55"/>
    </location>
</feature>
<dbReference type="SUPFAM" id="SSF47413">
    <property type="entry name" value="lambda repressor-like DNA-binding domains"/>
    <property type="match status" value="1"/>
</dbReference>
<dbReference type="AlphaFoldDB" id="A0A432WG28"/>
<dbReference type="InterPro" id="IPR025194">
    <property type="entry name" value="RodZ-like_C"/>
</dbReference>
<dbReference type="InterPro" id="IPR001387">
    <property type="entry name" value="Cro/C1-type_HTH"/>
</dbReference>
<dbReference type="Proteomes" id="UP000288405">
    <property type="component" value="Unassembled WGS sequence"/>
</dbReference>
<sequence length="349" mass="38246">MTDTKQNEELPLDEESEGQVDTQVTPGELLRAAREQAGLSVSQIADRLRLRRSQIEELEANEFSKYVGGTYIRGYLRSYAKLVNLNEASVIAAYQSFIGEEVPPGQMQSFSRKTKLESQDNKLMLITWIIILLLIGSVAVFVWQQFIEEQNGNGLSSSATTTSTQARERATSTTTPQRELERQRDPIDPRDRDDVIAPEETETLVEAPVEPVVVPEVSTETTESESTVSESTSASTSQTPVSTQPPRQTSDVQSTRSEPAASPAGSEIPDAELVLTFADDCWVRIEDATGAVIAFGVKQAGHVMPLEGEAPFELTLGAPQAVSVYFRGESIDLSSYRGRTARFRLPAEG</sequence>
<dbReference type="PANTHER" id="PTHR34475:SF1">
    <property type="entry name" value="CYTOSKELETON PROTEIN RODZ"/>
    <property type="match status" value="1"/>
</dbReference>
<proteinExistence type="predicted"/>
<name>A0A432WG28_9GAMM</name>
<feature type="compositionally biased region" description="Low complexity" evidence="1">
    <location>
        <begin position="156"/>
        <end position="175"/>
    </location>
</feature>
<dbReference type="CDD" id="cd00093">
    <property type="entry name" value="HTH_XRE"/>
    <property type="match status" value="1"/>
</dbReference>
<evidence type="ECO:0000259" key="3">
    <source>
        <dbReference type="PROSITE" id="PS50943"/>
    </source>
</evidence>
<accession>A0A432WG28</accession>
<keyword evidence="2" id="KW-0472">Membrane</keyword>
<evidence type="ECO:0000256" key="1">
    <source>
        <dbReference type="SAM" id="MobiDB-lite"/>
    </source>
</evidence>
<evidence type="ECO:0000313" key="5">
    <source>
        <dbReference type="Proteomes" id="UP000288405"/>
    </source>
</evidence>
<gene>
    <name evidence="4" type="ORF">CWE11_06935</name>
</gene>
<keyword evidence="5" id="KW-1185">Reference proteome</keyword>
<feature type="compositionally biased region" description="Basic and acidic residues" evidence="1">
    <location>
        <begin position="178"/>
        <end position="195"/>
    </location>
</feature>
<dbReference type="GO" id="GO:0003677">
    <property type="term" value="F:DNA binding"/>
    <property type="evidence" value="ECO:0007669"/>
    <property type="project" value="InterPro"/>
</dbReference>
<dbReference type="OrthoDB" id="9790252at2"/>